<dbReference type="EMBL" id="UYYF01001112">
    <property type="protein sequence ID" value="VDM99553.1"/>
    <property type="molecule type" value="Genomic_DNA"/>
</dbReference>
<evidence type="ECO:0000313" key="2">
    <source>
        <dbReference type="EMBL" id="VDM99553.1"/>
    </source>
</evidence>
<dbReference type="Proteomes" id="UP000276776">
    <property type="component" value="Unassembled WGS sequence"/>
</dbReference>
<dbReference type="AlphaFoldDB" id="A0A0N5CSJ9"/>
<accession>A0A0N5CSJ9</accession>
<evidence type="ECO:0000313" key="3">
    <source>
        <dbReference type="Proteomes" id="UP000276776"/>
    </source>
</evidence>
<dbReference type="WBParaSite" id="TCLT_0000320201-mRNA-1">
    <property type="protein sequence ID" value="TCLT_0000320201-mRNA-1"/>
    <property type="gene ID" value="TCLT_0000320201"/>
</dbReference>
<reference evidence="2 3" key="2">
    <citation type="submission" date="2018-11" db="EMBL/GenBank/DDBJ databases">
        <authorList>
            <consortium name="Pathogen Informatics"/>
        </authorList>
    </citation>
    <scope>NUCLEOTIDE SEQUENCE [LARGE SCALE GENOMIC DNA]</scope>
</reference>
<evidence type="ECO:0000256" key="1">
    <source>
        <dbReference type="SAM" id="Phobius"/>
    </source>
</evidence>
<protein>
    <submittedName>
        <fullName evidence="4">Nematode cuticle collagen N-terminal domain-containing protein</fullName>
    </submittedName>
</protein>
<keyword evidence="1" id="KW-1133">Transmembrane helix</keyword>
<name>A0A0N5CSJ9_THECL</name>
<reference evidence="4" key="1">
    <citation type="submission" date="2017-02" db="UniProtKB">
        <authorList>
            <consortium name="WormBaseParasite"/>
        </authorList>
    </citation>
    <scope>IDENTIFICATION</scope>
</reference>
<feature type="transmembrane region" description="Helical" evidence="1">
    <location>
        <begin position="50"/>
        <end position="76"/>
    </location>
</feature>
<keyword evidence="1" id="KW-0812">Transmembrane</keyword>
<proteinExistence type="predicted"/>
<sequence>MVLYSDRQLCFYQIRRWQLESVHRVARRNTGQQQRYDDLMAERIAKHSKAVVLTICLAAVVTIALITGAVATGAVIRCSLCYDQFIPENAIL</sequence>
<gene>
    <name evidence="2" type="ORF">TCLT_LOCUS3200</name>
</gene>
<keyword evidence="1" id="KW-0472">Membrane</keyword>
<keyword evidence="3" id="KW-1185">Reference proteome</keyword>
<organism evidence="4">
    <name type="scientific">Thelazia callipaeda</name>
    <name type="common">Oriental eyeworm</name>
    <name type="synonym">Parasitic nematode</name>
    <dbReference type="NCBI Taxonomy" id="103827"/>
    <lineage>
        <taxon>Eukaryota</taxon>
        <taxon>Metazoa</taxon>
        <taxon>Ecdysozoa</taxon>
        <taxon>Nematoda</taxon>
        <taxon>Chromadorea</taxon>
        <taxon>Rhabditida</taxon>
        <taxon>Spirurina</taxon>
        <taxon>Spiruromorpha</taxon>
        <taxon>Thelazioidea</taxon>
        <taxon>Thelaziidae</taxon>
        <taxon>Thelazia</taxon>
    </lineage>
</organism>
<evidence type="ECO:0000313" key="4">
    <source>
        <dbReference type="WBParaSite" id="TCLT_0000320201-mRNA-1"/>
    </source>
</evidence>